<gene>
    <name evidence="1" type="ORF">MNBD_CHLOROFLEXI01-3554</name>
</gene>
<dbReference type="AlphaFoldDB" id="A0A3B0UM02"/>
<name>A0A3B0UM02_9ZZZZ</name>
<dbReference type="InterPro" id="IPR046038">
    <property type="entry name" value="DUF5996"/>
</dbReference>
<proteinExistence type="predicted"/>
<organism evidence="1">
    <name type="scientific">hydrothermal vent metagenome</name>
    <dbReference type="NCBI Taxonomy" id="652676"/>
    <lineage>
        <taxon>unclassified sequences</taxon>
        <taxon>metagenomes</taxon>
        <taxon>ecological metagenomes</taxon>
    </lineage>
</organism>
<dbReference type="Pfam" id="PF19459">
    <property type="entry name" value="DUF5996"/>
    <property type="match status" value="1"/>
</dbReference>
<accession>A0A3B0UM02</accession>
<sequence>MSFFPPLEGFEPTRQTLHLYAHAVAPYFYSNPWPFAADMLLDKPLPAGAKWHTAGWQGAILPYSELVDQPDAEARLLQFAKTVYELAAPMLMVDR</sequence>
<reference evidence="1" key="1">
    <citation type="submission" date="2018-06" db="EMBL/GenBank/DDBJ databases">
        <authorList>
            <person name="Zhirakovskaya E."/>
        </authorList>
    </citation>
    <scope>NUCLEOTIDE SEQUENCE</scope>
</reference>
<dbReference type="EMBL" id="UOEU01000028">
    <property type="protein sequence ID" value="VAW30140.1"/>
    <property type="molecule type" value="Genomic_DNA"/>
</dbReference>
<protein>
    <submittedName>
        <fullName evidence="1">Uncharacterized protein</fullName>
    </submittedName>
</protein>
<evidence type="ECO:0000313" key="1">
    <source>
        <dbReference type="EMBL" id="VAW30140.1"/>
    </source>
</evidence>